<comment type="similarity">
    <text evidence="3 12">Belongs to the glycosyltransferase 22 family.</text>
</comment>
<evidence type="ECO:0000256" key="1">
    <source>
        <dbReference type="ARBA" id="ARBA00004477"/>
    </source>
</evidence>
<feature type="transmembrane region" description="Helical" evidence="12">
    <location>
        <begin position="60"/>
        <end position="77"/>
    </location>
</feature>
<evidence type="ECO:0000256" key="11">
    <source>
        <dbReference type="ARBA" id="ARBA00048899"/>
    </source>
</evidence>
<evidence type="ECO:0000256" key="4">
    <source>
        <dbReference type="ARBA" id="ARBA00022676"/>
    </source>
</evidence>
<feature type="transmembrane region" description="Helical" evidence="12">
    <location>
        <begin position="305"/>
        <end position="324"/>
    </location>
</feature>
<feature type="transmembrane region" description="Helical" evidence="12">
    <location>
        <begin position="118"/>
        <end position="135"/>
    </location>
</feature>
<keyword evidence="6 12" id="KW-0812">Transmembrane</keyword>
<proteinExistence type="inferred from homology"/>
<comment type="catalytic activity">
    <reaction evidence="11">
        <text>an alpha-D-Man-(1-&gt;2)-alpha-D-Man-(1-&gt;2)-alpha-D-Man-(1-&gt;3)-[alpha-D-Man-(1-&gt;2)-alpha-D-Man-(1-&gt;3)-alpha-D-Man-(1-&gt;6)]-beta-D-Man-(1-&gt;4)-beta-D-GlcNAc-(1-&gt;4)-alpha-D-GlcNAc-diphospho-di-trans,poly-cis-dolichol + a di-trans,poly-cis-dolichyl beta-D-mannosyl phosphate = an alpha-D-Man-(1-&gt;2)-alpha-D-Man-(1-&gt;2)-alpha-D-Man-(1-&gt;3)-[alpha-D-Man-(1-&gt;2)-alpha-D-Man-(1-&gt;3)-[alpha-D-Man-(1-&gt;6)]-alpha-D-Man-(1-&gt;6)]-beta-D-Man-(1-&gt;4)-beta-D-GlcNAc-(1-&gt;4)-alpha-D-GlcNAc-diphospho-di-trans,poly-cis-dolichol + a di-trans,poly-cis-dolichyl phosphate + H(+)</text>
        <dbReference type="Rhea" id="RHEA:29535"/>
        <dbReference type="Rhea" id="RHEA-COMP:19498"/>
        <dbReference type="Rhea" id="RHEA-COMP:19501"/>
        <dbReference type="Rhea" id="RHEA-COMP:19518"/>
        <dbReference type="Rhea" id="RHEA-COMP:19519"/>
        <dbReference type="ChEBI" id="CHEBI:15378"/>
        <dbReference type="ChEBI" id="CHEBI:57683"/>
        <dbReference type="ChEBI" id="CHEBI:58211"/>
        <dbReference type="ChEBI" id="CHEBI:132517"/>
        <dbReference type="ChEBI" id="CHEBI:132519"/>
        <dbReference type="EC" id="2.4.1.260"/>
    </reaction>
    <physiologicalReaction direction="left-to-right" evidence="11">
        <dbReference type="Rhea" id="RHEA:29536"/>
    </physiologicalReaction>
</comment>
<feature type="non-terminal residue" evidence="13">
    <location>
        <position position="405"/>
    </location>
</feature>
<keyword evidence="9 12" id="KW-0472">Membrane</keyword>
<feature type="transmembrane region" description="Helical" evidence="12">
    <location>
        <begin position="336"/>
        <end position="359"/>
    </location>
</feature>
<evidence type="ECO:0000256" key="3">
    <source>
        <dbReference type="ARBA" id="ARBA00007063"/>
    </source>
</evidence>
<evidence type="ECO:0000256" key="5">
    <source>
        <dbReference type="ARBA" id="ARBA00022679"/>
    </source>
</evidence>
<organism evidence="13 14">
    <name type="scientific">Candidula unifasciata</name>
    <dbReference type="NCBI Taxonomy" id="100452"/>
    <lineage>
        <taxon>Eukaryota</taxon>
        <taxon>Metazoa</taxon>
        <taxon>Spiralia</taxon>
        <taxon>Lophotrochozoa</taxon>
        <taxon>Mollusca</taxon>
        <taxon>Gastropoda</taxon>
        <taxon>Heterobranchia</taxon>
        <taxon>Euthyneura</taxon>
        <taxon>Panpulmonata</taxon>
        <taxon>Eupulmonata</taxon>
        <taxon>Stylommatophora</taxon>
        <taxon>Helicina</taxon>
        <taxon>Helicoidea</taxon>
        <taxon>Geomitridae</taxon>
        <taxon>Candidula</taxon>
    </lineage>
</organism>
<comment type="function">
    <text evidence="10">Mannosyltransferase that operates in the biosynthetic pathway of dolichol-linked oligosaccharides, the glycan precursors employed in protein asparagine (N)-glycosylation. The assembly of dolichol-linked oligosaccharides begins on the cytosolic side of the endoplasmic reticulum membrane and finishes in its lumen. The sequential addition of sugars to dolichol pyrophosphate produces dolichol-linked oligosaccharides containing fourteen sugars, including two GlcNAcs, nine mannoses and three glucoses. Once assembled, the oligosaccharide is transferred from the lipid to nascent proteins by oligosaccharyltransferases. In the lumen of the endoplasmic reticulum, adds the eighth mannose residue in an alpha-1,6 linkage onto Man(7)GlcNAc(2)-PP-dolichol to produce Man(8)GlcNAc(2)-PP-dolichol.</text>
</comment>
<keyword evidence="8 12" id="KW-1133">Transmembrane helix</keyword>
<feature type="transmembrane region" description="Helical" evidence="12">
    <location>
        <begin position="252"/>
        <end position="274"/>
    </location>
</feature>
<dbReference type="EC" id="2.4.1.-" evidence="12"/>
<comment type="subcellular location">
    <subcellularLocation>
        <location evidence="1 12">Endoplasmic reticulum membrane</location>
        <topology evidence="1 12">Multi-pass membrane protein</topology>
    </subcellularLocation>
</comment>
<comment type="caution">
    <text evidence="13">The sequence shown here is derived from an EMBL/GenBank/DDBJ whole genome shotgun (WGS) entry which is preliminary data.</text>
</comment>
<evidence type="ECO:0000313" key="14">
    <source>
        <dbReference type="Proteomes" id="UP000678393"/>
    </source>
</evidence>
<keyword evidence="4 12" id="KW-0328">Glycosyltransferase</keyword>
<keyword evidence="5" id="KW-0808">Transferase</keyword>
<dbReference type="GO" id="GO:0052917">
    <property type="term" value="F:dol-P-Man:Man(7)GlcNAc(2)-PP-Dol alpha-1,6-mannosyltransferase activity"/>
    <property type="evidence" value="ECO:0007669"/>
    <property type="project" value="UniProtKB-EC"/>
</dbReference>
<feature type="transmembrane region" description="Helical" evidence="12">
    <location>
        <begin position="89"/>
        <end position="106"/>
    </location>
</feature>
<dbReference type="PANTHER" id="PTHR22760">
    <property type="entry name" value="GLYCOSYLTRANSFERASE"/>
    <property type="match status" value="1"/>
</dbReference>
<comment type="pathway">
    <text evidence="2">Protein modification; protein glycosylation.</text>
</comment>
<evidence type="ECO:0000256" key="7">
    <source>
        <dbReference type="ARBA" id="ARBA00022824"/>
    </source>
</evidence>
<feature type="transmembrane region" description="Helical" evidence="12">
    <location>
        <begin position="7"/>
        <end position="25"/>
    </location>
</feature>
<dbReference type="AlphaFoldDB" id="A0A8S3YZI0"/>
<reference evidence="13" key="1">
    <citation type="submission" date="2021-04" db="EMBL/GenBank/DDBJ databases">
        <authorList>
            <consortium name="Molecular Ecology Group"/>
        </authorList>
    </citation>
    <scope>NUCLEOTIDE SEQUENCE</scope>
</reference>
<dbReference type="GO" id="GO:0006487">
    <property type="term" value="P:protein N-linked glycosylation"/>
    <property type="evidence" value="ECO:0007669"/>
    <property type="project" value="TreeGrafter"/>
</dbReference>
<keyword evidence="7 12" id="KW-0256">Endoplasmic reticulum</keyword>
<evidence type="ECO:0000256" key="2">
    <source>
        <dbReference type="ARBA" id="ARBA00004922"/>
    </source>
</evidence>
<dbReference type="EMBL" id="CAJHNH020001322">
    <property type="protein sequence ID" value="CAG5122563.1"/>
    <property type="molecule type" value="Genomic_DNA"/>
</dbReference>
<feature type="transmembrane region" description="Helical" evidence="12">
    <location>
        <begin position="163"/>
        <end position="186"/>
    </location>
</feature>
<evidence type="ECO:0000256" key="10">
    <source>
        <dbReference type="ARBA" id="ARBA00044721"/>
    </source>
</evidence>
<sequence length="405" mass="45599">MGKIIEASVFVVMLLHLIICPYTKVEESFNMQAIHDIINYGFDIDKYDHLEFPGVVPRSFLGPLAVAAVSSPFVLISNFTGASKFAQQYIARATVGLATAISFIIFCRAIDSGFGSNVKNWLILVTITQFHFVFYMSRTLPNVLALSFVLLALSSWLHQKHGYFIWLSGVSVIIFRFDLVMFLGLIIVNELAAGRLGVIRFVATTVVAGTVLLGLTVTVDSYFWKRWLWPEGEVMWFNVVLNKSSDWGTSPFLWYFYSVLPRALSVSLILVPVGVYLTRHVMILLWPALGYILLFSLLPHKELRFIIYTFPVINTVAACALSTLWQNRGKSVWRKLLALGSSCLLLGNVVTTSGFLFIAHHNYPGGQAMHVLHHLEHDNPDVHVHIDVFTAQTGVTRFTQLRPDW</sequence>
<dbReference type="Proteomes" id="UP000678393">
    <property type="component" value="Unassembled WGS sequence"/>
</dbReference>
<protein>
    <recommendedName>
        <fullName evidence="12">Mannosyltransferase</fullName>
        <ecNumber evidence="12">2.4.1.-</ecNumber>
    </recommendedName>
</protein>
<feature type="transmembrane region" description="Helical" evidence="12">
    <location>
        <begin position="140"/>
        <end position="157"/>
    </location>
</feature>
<feature type="transmembrane region" description="Helical" evidence="12">
    <location>
        <begin position="198"/>
        <end position="219"/>
    </location>
</feature>
<dbReference type="PANTHER" id="PTHR22760:SF1">
    <property type="entry name" value="DOL-P-MAN:MAN(7)GLCNAC(2)-PP-DOL ALPHA-1,6-MANNOSYLTRANSFERASE"/>
    <property type="match status" value="1"/>
</dbReference>
<accession>A0A8S3YZI0</accession>
<evidence type="ECO:0000256" key="12">
    <source>
        <dbReference type="RuleBase" id="RU363075"/>
    </source>
</evidence>
<feature type="transmembrane region" description="Helical" evidence="12">
    <location>
        <begin position="281"/>
        <end position="299"/>
    </location>
</feature>
<evidence type="ECO:0000256" key="6">
    <source>
        <dbReference type="ARBA" id="ARBA00022692"/>
    </source>
</evidence>
<evidence type="ECO:0000256" key="8">
    <source>
        <dbReference type="ARBA" id="ARBA00022989"/>
    </source>
</evidence>
<keyword evidence="14" id="KW-1185">Reference proteome</keyword>
<evidence type="ECO:0000256" key="9">
    <source>
        <dbReference type="ARBA" id="ARBA00023136"/>
    </source>
</evidence>
<dbReference type="Pfam" id="PF03901">
    <property type="entry name" value="Glyco_transf_22"/>
    <property type="match status" value="1"/>
</dbReference>
<dbReference type="InterPro" id="IPR005599">
    <property type="entry name" value="GPI_mannosylTrfase"/>
</dbReference>
<name>A0A8S3YZI0_9EUPU</name>
<dbReference type="GO" id="GO:0005789">
    <property type="term" value="C:endoplasmic reticulum membrane"/>
    <property type="evidence" value="ECO:0007669"/>
    <property type="project" value="UniProtKB-SubCell"/>
</dbReference>
<gene>
    <name evidence="13" type="ORF">CUNI_LOCUS8121</name>
</gene>
<evidence type="ECO:0000313" key="13">
    <source>
        <dbReference type="EMBL" id="CAG5122563.1"/>
    </source>
</evidence>
<dbReference type="OrthoDB" id="19039at2759"/>